<reference evidence="7" key="1">
    <citation type="journal article" date="2011" name="Genome Res.">
        <title>Phylogeny-wide analysis of social amoeba genomes highlights ancient origins for complex intercellular communication.</title>
        <authorList>
            <person name="Heidel A.J."/>
            <person name="Lawal H.M."/>
            <person name="Felder M."/>
            <person name="Schilde C."/>
            <person name="Helps N.R."/>
            <person name="Tunggal B."/>
            <person name="Rivero F."/>
            <person name="John U."/>
            <person name="Schleicher M."/>
            <person name="Eichinger L."/>
            <person name="Platzer M."/>
            <person name="Noegel A.A."/>
            <person name="Schaap P."/>
            <person name="Gloeckner G."/>
        </authorList>
    </citation>
    <scope>NUCLEOTIDE SEQUENCE [LARGE SCALE GENOMIC DNA]</scope>
    <source>
        <strain evidence="7">SH3</strain>
    </source>
</reference>
<keyword evidence="3" id="KW-0963">Cytoplasm</keyword>
<evidence type="ECO:0000256" key="1">
    <source>
        <dbReference type="ARBA" id="ARBA00004496"/>
    </source>
</evidence>
<dbReference type="RefSeq" id="XP_004358458.1">
    <property type="nucleotide sequence ID" value="XM_004358401.1"/>
</dbReference>
<dbReference type="SUPFAM" id="SSF48371">
    <property type="entry name" value="ARM repeat"/>
    <property type="match status" value="2"/>
</dbReference>
<dbReference type="InterPro" id="IPR016024">
    <property type="entry name" value="ARM-type_fold"/>
</dbReference>
<keyword evidence="7" id="KW-1185">Reference proteome</keyword>
<keyword evidence="2" id="KW-0813">Transport</keyword>
<dbReference type="KEGG" id="dfa:DFA_00469"/>
<protein>
    <recommendedName>
        <fullName evidence="8">HEAT repeat-containing protein</fullName>
    </recommendedName>
</protein>
<organism evidence="6 7">
    <name type="scientific">Cavenderia fasciculata</name>
    <name type="common">Slime mold</name>
    <name type="synonym">Dictyostelium fasciculatum</name>
    <dbReference type="NCBI Taxonomy" id="261658"/>
    <lineage>
        <taxon>Eukaryota</taxon>
        <taxon>Amoebozoa</taxon>
        <taxon>Evosea</taxon>
        <taxon>Eumycetozoa</taxon>
        <taxon>Dictyostelia</taxon>
        <taxon>Acytosteliales</taxon>
        <taxon>Cavenderiaceae</taxon>
        <taxon>Cavenderia</taxon>
    </lineage>
</organism>
<dbReference type="EMBL" id="GL883010">
    <property type="protein sequence ID" value="EGG20608.1"/>
    <property type="molecule type" value="Genomic_DNA"/>
</dbReference>
<keyword evidence="4" id="KW-0677">Repeat</keyword>
<evidence type="ECO:0000313" key="7">
    <source>
        <dbReference type="Proteomes" id="UP000007797"/>
    </source>
</evidence>
<dbReference type="GeneID" id="14873076"/>
<keyword evidence="5" id="KW-0653">Protein transport</keyword>
<comment type="subcellular location">
    <subcellularLocation>
        <location evidence="1">Cytoplasm</location>
    </subcellularLocation>
</comment>
<dbReference type="Pfam" id="PF12755">
    <property type="entry name" value="Vac14_Fab1_bd"/>
    <property type="match status" value="1"/>
</dbReference>
<evidence type="ECO:0000313" key="6">
    <source>
        <dbReference type="EMBL" id="EGG20608.1"/>
    </source>
</evidence>
<sequence length="1894" mass="217571">MERSDEQEFVEIVVTLAKEEEDKQKENKDNNNKKYKSTSKQLFKDYSISKPEQVVSWLLYLIVKDNIKDKAIQLLDRLLIKKGEQLIETLSQSVVDAIKVETIKLLKTTTLTGDSYRQHLFSIIESFANYLLPRDGWNELKPILENIVKEQDIDVTLKDNAAGLLLVLSKYDFKKSKHQLISMIDSYIFGGSLTEERYGVLLPKMLTMLAKLDGQDDGDLIEKIVTNLPAIDTNTPSMIERVSLIIDTLIEMLERNQSGNGFASEKTKIMVFDYVLAMAVRKDPSPTPTLYTDNQIERIISLLFFWLSQIKDVPLEEWTANMIIRYNRDDYDDDNINPEEEYNKEDQLVVANSNYVGFLRGIGKRGLEPVLKQVKIFSKSQQWEQRYAAMMNIPKYFELDFFDEKLFPIILEYYKFVPILLSSLEKHHGTKDSGVLHKDCRINIFSKDLFRFMMFAKKNGKSIDLIKNVLKSTNVFIGLVGKSFAIYLPMIMGNIINVLETPLPNPYQQKQQQKRVSSTLKVLTKIINELNDNDSICEILAPFVQGLIVSLCNLLKCTTTSTNIRIDSLDCLPGCLKLSKLCFGASCDKMTRIFEMVFDEIIISCALETNPKVLGQKIYQGISIIKTMGNDAMTLDQVQSTLEVLSKLEEIFQDMENQARLGNQDVIGNHYPNDLNSIIGRAVPNIFVMIGDMIMYNSAITVPLILISDGQFIQKSCQKLQEDVYDEQFLKRRILYFISMFFEYGGDISISTYPKIIPIMIEFLKQSEDAGCRQNGSFALGMAAKLAKDRFSPWAIDVLQLFDILVSDDYAYSQINTRATENVQKTKKFLFKNAYYNMQQPDKEFIEIIVVLAKEEEDQQIEKKDNNNYKSTSKQLFKEYTVSKPDKVVSWLLYLIVKGTYKTIKEKAVQLLDRLLFKKRVQQKRNHYIDQLSDDTIDAVKFQTIELLNTTLTDTFRKHLFGIIESFATVLIPRCGWNELKPTLENIINRKEEEEGPFNLKDNAKTLMQVLSKYNFEKDNQDMVDILGSLGDKLTEVHCRSLLSMLIQMDDNLEGKSIDRVLDGLVGIYDKDDPEWIQLTPRIIDTMIKVLDRNSEEGICLKSDNKRRIFNFLVNMLGDSAEISLEPKIYTDSKIERIIYHLFYWLLSDIKDISLNEWTTKIESENPRSYYVEQEHMIFNQFVSAFDQSATIPIFKYFYLFLQSQQSWKERYTALEFLSKSCRYLKISIAQQFSTILKFLLKCTVDENVRVRWAAFECLINLSMEYGDLMVLSRNEIFEVIVRSIRDLNDSIQNNCCELIGTIMNSLKEHMIGEIDDTIVGDRVLDAIFSLLERVLQSRKIHIIENALQSLISVINTVMTKRLEPYCKRIIPIILAVLIKYHETKESRVFYSRGKKTGLVVLAIKAFTICGVVIDKKTFSKFLYILMVFVKNNEKWFDMIVDLFIAFDLFIETVDISFAVYLPMIIRVVVNILEIQLPNQLQGIFQSQQRDITKVSSTLKFLARIMEASNDDESISEMMAPFVLRLVDPLCNLVNCPVSTDIQFYSLECLPFCIKLSKIHQNEDKLTQMFIKIFDSAIMTCPSETDTEILVHRINTGGNIFEEIGKDAMTTDQIQSVLNILCKVDQKLGDIAQQVHNGNQAVIGDDQDPEDILNLIDEGVCREYEMLGEIVKHNSVIAVPLITSYPLFIKSCKRLGDNIGVANITKAGILYFMTHYCDFGGEVAINTFPHIIPTIIECLKITFPLVKQNASYALGAAAQVAKDRFSPWAMESLHAIDRIVSAPDAYSSNENIIATGNAISSIGKIIRYVPQINNIHEIIPKWLNCLPVSEKAEETISIVGNLCAIVHLYTNECLGQEYQHVEKIHQIINHYLETCKQEKELLTRTWLLIQERKL</sequence>
<gene>
    <name evidence="6" type="ORF">DFA_00469</name>
</gene>
<proteinExistence type="predicted"/>
<dbReference type="InterPro" id="IPR040122">
    <property type="entry name" value="Importin_beta"/>
</dbReference>
<evidence type="ECO:0000256" key="2">
    <source>
        <dbReference type="ARBA" id="ARBA00022448"/>
    </source>
</evidence>
<name>F4PS10_CACFS</name>
<dbReference type="Proteomes" id="UP000007797">
    <property type="component" value="Unassembled WGS sequence"/>
</dbReference>
<evidence type="ECO:0000256" key="3">
    <source>
        <dbReference type="ARBA" id="ARBA00022490"/>
    </source>
</evidence>
<evidence type="ECO:0008006" key="8">
    <source>
        <dbReference type="Google" id="ProtNLM"/>
    </source>
</evidence>
<dbReference type="PANTHER" id="PTHR10527">
    <property type="entry name" value="IMPORTIN BETA"/>
    <property type="match status" value="1"/>
</dbReference>
<dbReference type="InterPro" id="IPR011989">
    <property type="entry name" value="ARM-like"/>
</dbReference>
<dbReference type="OrthoDB" id="30818at2759"/>
<dbReference type="GO" id="GO:0005737">
    <property type="term" value="C:cytoplasm"/>
    <property type="evidence" value="ECO:0007669"/>
    <property type="project" value="UniProtKB-SubCell"/>
</dbReference>
<evidence type="ECO:0000256" key="5">
    <source>
        <dbReference type="ARBA" id="ARBA00022927"/>
    </source>
</evidence>
<accession>F4PS10</accession>
<evidence type="ECO:0000256" key="4">
    <source>
        <dbReference type="ARBA" id="ARBA00022737"/>
    </source>
</evidence>
<dbReference type="Gene3D" id="1.25.10.10">
    <property type="entry name" value="Leucine-rich Repeat Variant"/>
    <property type="match status" value="3"/>
</dbReference>
<dbReference type="GO" id="GO:0006606">
    <property type="term" value="P:protein import into nucleus"/>
    <property type="evidence" value="ECO:0007669"/>
    <property type="project" value="InterPro"/>
</dbReference>